<keyword evidence="8" id="KW-1185">Reference proteome</keyword>
<comment type="similarity">
    <text evidence="5">Belongs to the class-II pyridoxal-phosphate-dependent aminotransferase family. MalY/PatB cystathionine beta-lyase subfamily.</text>
</comment>
<dbReference type="SUPFAM" id="SSF53383">
    <property type="entry name" value="PLP-dependent transferases"/>
    <property type="match status" value="1"/>
</dbReference>
<dbReference type="GO" id="GO:0008483">
    <property type="term" value="F:transaminase activity"/>
    <property type="evidence" value="ECO:0007669"/>
    <property type="project" value="UniProtKB-KW"/>
</dbReference>
<dbReference type="InterPro" id="IPR027619">
    <property type="entry name" value="C-S_lyase_PatB-like"/>
</dbReference>
<protein>
    <recommendedName>
        <fullName evidence="2">cysteine-S-conjugate beta-lyase</fullName>
        <ecNumber evidence="2">4.4.1.13</ecNumber>
    </recommendedName>
</protein>
<evidence type="ECO:0000259" key="6">
    <source>
        <dbReference type="Pfam" id="PF00155"/>
    </source>
</evidence>
<dbReference type="eggNOG" id="COG1168">
    <property type="taxonomic scope" value="Bacteria"/>
</dbReference>
<evidence type="ECO:0000256" key="3">
    <source>
        <dbReference type="ARBA" id="ARBA00022898"/>
    </source>
</evidence>
<dbReference type="EC" id="4.4.1.13" evidence="2"/>
<dbReference type="GeneID" id="78380173"/>
<dbReference type="CDD" id="cd00609">
    <property type="entry name" value="AAT_like"/>
    <property type="match status" value="1"/>
</dbReference>
<dbReference type="GO" id="GO:0047804">
    <property type="term" value="F:cysteine-S-conjugate beta-lyase activity"/>
    <property type="evidence" value="ECO:0007669"/>
    <property type="project" value="UniProtKB-EC"/>
</dbReference>
<evidence type="ECO:0000256" key="5">
    <source>
        <dbReference type="ARBA" id="ARBA00037974"/>
    </source>
</evidence>
<name>A0A085GBU7_EWIA3</name>
<feature type="domain" description="Aminotransferase class I/classII large" evidence="6">
    <location>
        <begin position="26"/>
        <end position="372"/>
    </location>
</feature>
<evidence type="ECO:0000256" key="4">
    <source>
        <dbReference type="ARBA" id="ARBA00023239"/>
    </source>
</evidence>
<dbReference type="PANTHER" id="PTHR43525:SF1">
    <property type="entry name" value="PROTEIN MALY"/>
    <property type="match status" value="1"/>
</dbReference>
<evidence type="ECO:0000313" key="7">
    <source>
        <dbReference type="EMBL" id="KFC81192.1"/>
    </source>
</evidence>
<evidence type="ECO:0000313" key="8">
    <source>
        <dbReference type="Proteomes" id="UP000028640"/>
    </source>
</evidence>
<keyword evidence="7" id="KW-0808">Transferase</keyword>
<dbReference type="InterPro" id="IPR015422">
    <property type="entry name" value="PyrdxlP-dep_Trfase_small"/>
</dbReference>
<dbReference type="AlphaFoldDB" id="A0A085GBU7"/>
<dbReference type="Gene3D" id="3.90.1150.10">
    <property type="entry name" value="Aspartate Aminotransferase, domain 1"/>
    <property type="match status" value="1"/>
</dbReference>
<dbReference type="InterPro" id="IPR015421">
    <property type="entry name" value="PyrdxlP-dep_Trfase_major"/>
</dbReference>
<keyword evidence="3" id="KW-0663">Pyridoxal phosphate</keyword>
<comment type="cofactor">
    <cofactor evidence="1">
        <name>pyridoxal 5'-phosphate</name>
        <dbReference type="ChEBI" id="CHEBI:597326"/>
    </cofactor>
</comment>
<dbReference type="PANTHER" id="PTHR43525">
    <property type="entry name" value="PROTEIN MALY"/>
    <property type="match status" value="1"/>
</dbReference>
<dbReference type="InterPro" id="IPR015424">
    <property type="entry name" value="PyrdxlP-dep_Trfase"/>
</dbReference>
<dbReference type="GO" id="GO:0030170">
    <property type="term" value="F:pyridoxal phosphate binding"/>
    <property type="evidence" value="ECO:0007669"/>
    <property type="project" value="InterPro"/>
</dbReference>
<organism evidence="7 8">
    <name type="scientific">Ewingella americana (strain ATCC 33852 / DSM 4580 / CCUG 14506 / JCM 5911 / LMG 7869 / NCTC 12157 / CDC 1468-78)</name>
    <dbReference type="NCBI Taxonomy" id="910964"/>
    <lineage>
        <taxon>Bacteria</taxon>
        <taxon>Pseudomonadati</taxon>
        <taxon>Pseudomonadota</taxon>
        <taxon>Gammaproteobacteria</taxon>
        <taxon>Enterobacterales</taxon>
        <taxon>Yersiniaceae</taxon>
        <taxon>Ewingella</taxon>
    </lineage>
</organism>
<dbReference type="RefSeq" id="WP_034790760.1">
    <property type="nucleotide sequence ID" value="NZ_JMPJ01000051.1"/>
</dbReference>
<keyword evidence="7" id="KW-0032">Aminotransferase</keyword>
<dbReference type="Pfam" id="PF00155">
    <property type="entry name" value="Aminotran_1_2"/>
    <property type="match status" value="1"/>
</dbReference>
<gene>
    <name evidence="7" type="ORF">GEAM_1827</name>
</gene>
<sequence>MTLNFDQWVDRSHSDSVKWNKYKNQDVIPLWVADTDFASPPEVVAELQQRVAEGVFGYGFTPPELIELFIERATKRYQWNIKPEWIVSLPGLVCGLNVAVRATVNHHQTSLLPSPIYPPFIQAAGSEGRHYKSIPVKEVDQRWVADFSSPELKMDGGERLLMLCNPYNPGGTVYRRDELMQQLAFAQQHDLVVCSDEIHCDLLLDPQAKHIPFASLSEDAAQRSITLMSPSKTFNLAGLGASMAIIPNAELRRKFEQTAEGIVPHVNILAYVAATAAYQHGDAWLEQQLAYLRGNQQLATQRINAMPGLRMLPIEGTYLGWIDASALPLDNPYRFFVDAGVGFTSGLAFGAPKFVRINLGCQRALLEKALVRMEQALATLNG</sequence>
<dbReference type="InterPro" id="IPR051798">
    <property type="entry name" value="Class-II_PLP-Dep_Aminotrans"/>
</dbReference>
<dbReference type="STRING" id="910964.GEAM_1827"/>
<dbReference type="OrthoDB" id="3224382at2"/>
<dbReference type="Proteomes" id="UP000028640">
    <property type="component" value="Unassembled WGS sequence"/>
</dbReference>
<evidence type="ECO:0000256" key="1">
    <source>
        <dbReference type="ARBA" id="ARBA00001933"/>
    </source>
</evidence>
<comment type="caution">
    <text evidence="7">The sequence shown here is derived from an EMBL/GenBank/DDBJ whole genome shotgun (WGS) entry which is preliminary data.</text>
</comment>
<dbReference type="EMBL" id="JMPJ01000051">
    <property type="protein sequence ID" value="KFC81192.1"/>
    <property type="molecule type" value="Genomic_DNA"/>
</dbReference>
<dbReference type="InterPro" id="IPR004839">
    <property type="entry name" value="Aminotransferase_I/II_large"/>
</dbReference>
<evidence type="ECO:0000256" key="2">
    <source>
        <dbReference type="ARBA" id="ARBA00012224"/>
    </source>
</evidence>
<dbReference type="NCBIfam" id="TIGR04350">
    <property type="entry name" value="C_S_lyase_PatB"/>
    <property type="match status" value="1"/>
</dbReference>
<dbReference type="Gene3D" id="3.40.640.10">
    <property type="entry name" value="Type I PLP-dependent aspartate aminotransferase-like (Major domain)"/>
    <property type="match status" value="1"/>
</dbReference>
<reference evidence="7 8" key="1">
    <citation type="submission" date="2014-05" db="EMBL/GenBank/DDBJ databases">
        <title>ATOL: Assembling a taxonomically balanced genome-scale reconstruction of the evolutionary history of the Enterobacteriaceae.</title>
        <authorList>
            <person name="Plunkett G.III."/>
            <person name="Neeno-Eckwall E.C."/>
            <person name="Glasner J.D."/>
            <person name="Perna N.T."/>
        </authorList>
    </citation>
    <scope>NUCLEOTIDE SEQUENCE [LARGE SCALE GENOMIC DNA]</scope>
    <source>
        <strain evidence="7 8">ATCC 33852</strain>
    </source>
</reference>
<accession>A0A085GBU7</accession>
<keyword evidence="4" id="KW-0456">Lyase</keyword>
<proteinExistence type="inferred from homology"/>